<evidence type="ECO:0000256" key="4">
    <source>
        <dbReference type="PIRSR" id="PIRSR036894-2"/>
    </source>
</evidence>
<dbReference type="InterPro" id="IPR046457">
    <property type="entry name" value="PMI_typeI_cat"/>
</dbReference>
<keyword evidence="2 3" id="KW-0862">Zinc</keyword>
<evidence type="ECO:0000259" key="5">
    <source>
        <dbReference type="Pfam" id="PF20511"/>
    </source>
</evidence>
<accession>A0A2V1IP96</accession>
<dbReference type="CDD" id="cd07010">
    <property type="entry name" value="cupin_PMI_type_I_N_bac"/>
    <property type="match status" value="1"/>
</dbReference>
<feature type="binding site" evidence="3">
    <location>
        <position position="120"/>
    </location>
    <ligand>
        <name>Zn(2+)</name>
        <dbReference type="ChEBI" id="CHEBI:29105"/>
    </ligand>
</feature>
<evidence type="ECO:0000256" key="3">
    <source>
        <dbReference type="PIRSR" id="PIRSR036894-1"/>
    </source>
</evidence>
<dbReference type="InterPro" id="IPR014628">
    <property type="entry name" value="Man6P_isomerase_Firm_short"/>
</dbReference>
<dbReference type="GeneID" id="82524937"/>
<gene>
    <name evidence="6" type="ORF">C5O23_01055</name>
</gene>
<dbReference type="AlphaFoldDB" id="A0A2V1IP96"/>
<keyword evidence="1 3" id="KW-0479">Metal-binding</keyword>
<protein>
    <submittedName>
        <fullName evidence="6">Mannose-6-phosphate isomerase</fullName>
    </submittedName>
</protein>
<dbReference type="EMBL" id="PUEC01000002">
    <property type="protein sequence ID" value="PWB04176.1"/>
    <property type="molecule type" value="Genomic_DNA"/>
</dbReference>
<dbReference type="GO" id="GO:0004476">
    <property type="term" value="F:mannose-6-phosphate isomerase activity"/>
    <property type="evidence" value="ECO:0007669"/>
    <property type="project" value="InterPro"/>
</dbReference>
<dbReference type="PIRSF" id="PIRSF036894">
    <property type="entry name" value="PMI_Firm_short"/>
    <property type="match status" value="1"/>
</dbReference>
<feature type="active site" evidence="4">
    <location>
        <position position="198"/>
    </location>
</feature>
<comment type="caution">
    <text evidence="6">The sequence shown here is derived from an EMBL/GenBank/DDBJ whole genome shotgun (WGS) entry which is preliminary data.</text>
</comment>
<dbReference type="PANTHER" id="PTHR42742">
    <property type="entry name" value="TRANSCRIPTIONAL REPRESSOR MPRA"/>
    <property type="match status" value="1"/>
</dbReference>
<dbReference type="Proteomes" id="UP000244905">
    <property type="component" value="Unassembled WGS sequence"/>
</dbReference>
<reference evidence="7" key="1">
    <citation type="submission" date="2018-02" db="EMBL/GenBank/DDBJ databases">
        <authorList>
            <person name="Clavel T."/>
            <person name="Strowig T."/>
        </authorList>
    </citation>
    <scope>NUCLEOTIDE SEQUENCE [LARGE SCALE GENOMIC DNA]</scope>
    <source>
        <strain evidence="7">DSM 103720</strain>
    </source>
</reference>
<dbReference type="RefSeq" id="WP_107031100.1">
    <property type="nucleotide sequence ID" value="NZ_CAPEJN010000066.1"/>
</dbReference>
<keyword evidence="7" id="KW-1185">Reference proteome</keyword>
<dbReference type="SUPFAM" id="SSF51182">
    <property type="entry name" value="RmlC-like cupins"/>
    <property type="match status" value="1"/>
</dbReference>
<dbReference type="InterPro" id="IPR014710">
    <property type="entry name" value="RmlC-like_jellyroll"/>
</dbReference>
<dbReference type="PANTHER" id="PTHR42742:SF3">
    <property type="entry name" value="FRUCTOKINASE"/>
    <property type="match status" value="1"/>
</dbReference>
<dbReference type="Gene3D" id="2.60.120.10">
    <property type="entry name" value="Jelly Rolls"/>
    <property type="match status" value="2"/>
</dbReference>
<dbReference type="InterPro" id="IPR051804">
    <property type="entry name" value="Carb_Metab_Reg_Kinase/Isom"/>
</dbReference>
<organism evidence="6 7">
    <name type="scientific">Duncaniella muris</name>
    <dbReference type="NCBI Taxonomy" id="2094150"/>
    <lineage>
        <taxon>Bacteria</taxon>
        <taxon>Pseudomonadati</taxon>
        <taxon>Bacteroidota</taxon>
        <taxon>Bacteroidia</taxon>
        <taxon>Bacteroidales</taxon>
        <taxon>Muribaculaceae</taxon>
        <taxon>Duncaniella</taxon>
    </lineage>
</organism>
<feature type="binding site" evidence="3">
    <location>
        <position position="103"/>
    </location>
    <ligand>
        <name>Zn(2+)</name>
        <dbReference type="ChEBI" id="CHEBI:29105"/>
    </ligand>
</feature>
<feature type="binding site" evidence="3">
    <location>
        <position position="178"/>
    </location>
    <ligand>
        <name>Zn(2+)</name>
        <dbReference type="ChEBI" id="CHEBI:29105"/>
    </ligand>
</feature>
<name>A0A2V1IP96_9BACT</name>
<comment type="cofactor">
    <cofactor evidence="3">
        <name>Zn(2+)</name>
        <dbReference type="ChEBI" id="CHEBI:29105"/>
    </cofactor>
    <text evidence="3">Binds 1 zinc ion per subunit.</text>
</comment>
<proteinExistence type="predicted"/>
<evidence type="ECO:0000256" key="2">
    <source>
        <dbReference type="ARBA" id="ARBA00022833"/>
    </source>
</evidence>
<dbReference type="GO" id="GO:0008270">
    <property type="term" value="F:zinc ion binding"/>
    <property type="evidence" value="ECO:0007669"/>
    <property type="project" value="InterPro"/>
</dbReference>
<evidence type="ECO:0000256" key="1">
    <source>
        <dbReference type="ARBA" id="ARBA00022723"/>
    </source>
</evidence>
<dbReference type="GO" id="GO:0005975">
    <property type="term" value="P:carbohydrate metabolic process"/>
    <property type="evidence" value="ECO:0007669"/>
    <property type="project" value="InterPro"/>
</dbReference>
<keyword evidence="6" id="KW-0413">Isomerase</keyword>
<dbReference type="Pfam" id="PF20511">
    <property type="entry name" value="PMI_typeI_cat"/>
    <property type="match status" value="1"/>
</dbReference>
<feature type="domain" description="Phosphomannose isomerase type I catalytic" evidence="5">
    <location>
        <begin position="12"/>
        <end position="114"/>
    </location>
</feature>
<dbReference type="InterPro" id="IPR011051">
    <property type="entry name" value="RmlC_Cupin_sf"/>
</dbReference>
<evidence type="ECO:0000313" key="7">
    <source>
        <dbReference type="Proteomes" id="UP000244905"/>
    </source>
</evidence>
<sequence>MLNKPIHFAPYLKSVIWGGERIAPYKGITTDQTAIGESWELSAVPGHISVVDRGPLAGQSLTQLIETYREELTGADIYSRFGTAFPLLIKFIDAKADLSVQVHPDDELAARRHNCPGKTEMWHIIDTEPEAKIYVGLKESITPDDYERRVADNTVMEVIDAYDSAPGDTFFLPAGRIHAIGAGNLLAEIQETSDITYRIYDYDRRDKDGNPRELHTAQARDAIDYTVYTDYKSHPEGSVLADCSHFVTRKFAVDGSGEVAIPRDRESFTIIICLEGETVVSWTDGAGVRGSQKVVRGETWLCPAVLRDLAVSGKCEILSVQA</sequence>
<evidence type="ECO:0000313" key="6">
    <source>
        <dbReference type="EMBL" id="PWB04176.1"/>
    </source>
</evidence>